<evidence type="ECO:0008006" key="4">
    <source>
        <dbReference type="Google" id="ProtNLM"/>
    </source>
</evidence>
<feature type="transmembrane region" description="Helical" evidence="1">
    <location>
        <begin position="110"/>
        <end position="131"/>
    </location>
</feature>
<keyword evidence="1" id="KW-0812">Transmembrane</keyword>
<accession>A0ABC7ZIX9</accession>
<dbReference type="Proteomes" id="UP000005254">
    <property type="component" value="Chromosome"/>
</dbReference>
<proteinExistence type="predicted"/>
<dbReference type="EMBL" id="CP003772">
    <property type="protein sequence ID" value="AFQ04139.1"/>
    <property type="molecule type" value="Genomic_DNA"/>
</dbReference>
<protein>
    <recommendedName>
        <fullName evidence="4">ECF transporter S component</fullName>
    </recommendedName>
</protein>
<evidence type="ECO:0000256" key="1">
    <source>
        <dbReference type="SAM" id="Phobius"/>
    </source>
</evidence>
<feature type="transmembrane region" description="Helical" evidence="1">
    <location>
        <begin position="235"/>
        <end position="261"/>
    </location>
</feature>
<feature type="transmembrane region" description="Helical" evidence="1">
    <location>
        <begin position="73"/>
        <end position="98"/>
    </location>
</feature>
<reference evidence="2 3" key="1">
    <citation type="journal article" date="2012" name="J. Bacteriol.">
        <title>Draft Genome Sequences of Four Axenic Mycoplasma genitalium Strains Isolated from Denmark, Japan, and Australia.</title>
        <authorList>
            <person name="McGowin C.L."/>
            <person name="Ma L."/>
            <person name="Jensen J.S."/>
            <person name="Mancuso M.M."/>
            <person name="Hamasuna R."/>
            <person name="Adegboye D."/>
            <person name="Martin D.H."/>
        </authorList>
    </citation>
    <scope>NUCLEOTIDE SEQUENCE [LARGE SCALE GENOMIC DNA]</scope>
    <source>
        <strain evidence="2 3">M6320</strain>
    </source>
</reference>
<sequence length="281" mass="32154">MKLLKSLQLLVWASVLLALTFIFSIFSISVTNVLSISFLRIPFALFGWIFGPIWGFIFGFLSDTIDWLTKGYVWFWMFALQKPLFAFLAGIVKGIYLVRKNASNYKVDFWVLQTLLVTFFVVSVTLLLLYLTNNEFQQIGTKNFQTADLSVNVVVLQIITLVSFVIFFLVTEGFLGFVYVKKRNKEQALLTIYSLVLMVLMSVVVSILLGTIAAIEFITFINNGRPSNNFVLYGVYFFLLPRVLVQALLLPIYVALFYPLIGIVENNLKNYLLLFTLSWKS</sequence>
<feature type="transmembrane region" description="Helical" evidence="1">
    <location>
        <begin position="192"/>
        <end position="215"/>
    </location>
</feature>
<evidence type="ECO:0000313" key="3">
    <source>
        <dbReference type="Proteomes" id="UP000005254"/>
    </source>
</evidence>
<name>A0ABC7ZIX9_MYCGT</name>
<gene>
    <name evidence="2" type="ORF">CM1_01885</name>
</gene>
<dbReference type="InterPro" id="IPR024529">
    <property type="entry name" value="ECF_trnsprt_substrate-spec"/>
</dbReference>
<feature type="transmembrane region" description="Helical" evidence="1">
    <location>
        <begin position="151"/>
        <end position="180"/>
    </location>
</feature>
<keyword evidence="1" id="KW-0472">Membrane</keyword>
<dbReference type="AlphaFoldDB" id="A0ABC7ZIX9"/>
<evidence type="ECO:0000313" key="2">
    <source>
        <dbReference type="EMBL" id="AFQ04139.1"/>
    </source>
</evidence>
<organism evidence="2 3">
    <name type="scientific">Mycoplasmoides genitalium M6320</name>
    <dbReference type="NCBI Taxonomy" id="662945"/>
    <lineage>
        <taxon>Bacteria</taxon>
        <taxon>Bacillati</taxon>
        <taxon>Mycoplasmatota</taxon>
        <taxon>Mycoplasmoidales</taxon>
        <taxon>Mycoplasmoidaceae</taxon>
        <taxon>Mycoplasmoides</taxon>
    </lineage>
</organism>
<keyword evidence="1" id="KW-1133">Transmembrane helix</keyword>
<feature type="transmembrane region" description="Helical" evidence="1">
    <location>
        <begin position="41"/>
        <end position="61"/>
    </location>
</feature>
<feature type="transmembrane region" description="Helical" evidence="1">
    <location>
        <begin position="12"/>
        <end position="34"/>
    </location>
</feature>
<dbReference type="KEGG" id="mgx:CM1_01885"/>
<dbReference type="Gene3D" id="1.10.1760.20">
    <property type="match status" value="1"/>
</dbReference>
<dbReference type="Pfam" id="PF12822">
    <property type="entry name" value="ECF_trnsprt"/>
    <property type="match status" value="1"/>
</dbReference>